<dbReference type="Proteomes" id="UP000184211">
    <property type="component" value="Unassembled WGS sequence"/>
</dbReference>
<name>A0A1M5IIP7_9RHOB</name>
<gene>
    <name evidence="7" type="ORF">SAMN04488044_0334</name>
</gene>
<dbReference type="EMBL" id="FQWM01000001">
    <property type="protein sequence ID" value="SHG27780.1"/>
    <property type="molecule type" value="Genomic_DNA"/>
</dbReference>
<dbReference type="Pfam" id="PF06271">
    <property type="entry name" value="RDD"/>
    <property type="match status" value="1"/>
</dbReference>
<dbReference type="InterPro" id="IPR010432">
    <property type="entry name" value="RDD"/>
</dbReference>
<keyword evidence="2 5" id="KW-0812">Transmembrane</keyword>
<comment type="subcellular location">
    <subcellularLocation>
        <location evidence="1">Membrane</location>
        <topology evidence="1">Multi-pass membrane protein</topology>
    </subcellularLocation>
</comment>
<reference evidence="8" key="1">
    <citation type="submission" date="2016-11" db="EMBL/GenBank/DDBJ databases">
        <authorList>
            <person name="Varghese N."/>
            <person name="Submissions S."/>
        </authorList>
    </citation>
    <scope>NUCLEOTIDE SEQUENCE [LARGE SCALE GENOMIC DNA]</scope>
    <source>
        <strain evidence="8">DSM 28223</strain>
    </source>
</reference>
<evidence type="ECO:0000313" key="8">
    <source>
        <dbReference type="Proteomes" id="UP000184211"/>
    </source>
</evidence>
<protein>
    <submittedName>
        <fullName evidence="7">RDD family protein</fullName>
    </submittedName>
</protein>
<evidence type="ECO:0000313" key="7">
    <source>
        <dbReference type="EMBL" id="SHG27780.1"/>
    </source>
</evidence>
<dbReference type="OrthoDB" id="7270324at2"/>
<organism evidence="7 8">
    <name type="scientific">Cognatishimia maritima</name>
    <dbReference type="NCBI Taxonomy" id="870908"/>
    <lineage>
        <taxon>Bacteria</taxon>
        <taxon>Pseudomonadati</taxon>
        <taxon>Pseudomonadota</taxon>
        <taxon>Alphaproteobacteria</taxon>
        <taxon>Rhodobacterales</taxon>
        <taxon>Paracoccaceae</taxon>
        <taxon>Cognatishimia</taxon>
    </lineage>
</organism>
<proteinExistence type="predicted"/>
<evidence type="ECO:0000259" key="6">
    <source>
        <dbReference type="Pfam" id="PF06271"/>
    </source>
</evidence>
<feature type="transmembrane region" description="Helical" evidence="5">
    <location>
        <begin position="105"/>
        <end position="125"/>
    </location>
</feature>
<keyword evidence="4 5" id="KW-0472">Membrane</keyword>
<accession>A0A1M5IIP7</accession>
<evidence type="ECO:0000256" key="3">
    <source>
        <dbReference type="ARBA" id="ARBA00022989"/>
    </source>
</evidence>
<keyword evidence="3 5" id="KW-1133">Transmembrane helix</keyword>
<dbReference type="GO" id="GO:0016020">
    <property type="term" value="C:membrane"/>
    <property type="evidence" value="ECO:0007669"/>
    <property type="project" value="UniProtKB-SubCell"/>
</dbReference>
<feature type="domain" description="RDD" evidence="6">
    <location>
        <begin position="23"/>
        <end position="138"/>
    </location>
</feature>
<dbReference type="RefSeq" id="WP_072789555.1">
    <property type="nucleotide sequence ID" value="NZ_FQWM01000001.1"/>
</dbReference>
<sequence length="149" mass="16507">MTSRAYALPDPVSQPEFYADVPVKRLIAWIVDMILIGIISALILPLTLFTGIFFFGAIFLTVSFIYRVVTLTNGSATLGMRFVGIEFRTQHGDRFDLGHAFLHTLGYSVSIAFFVLQLISIVLMLTSSRSQGLTDHVMGSVAINRAARY</sequence>
<evidence type="ECO:0000256" key="2">
    <source>
        <dbReference type="ARBA" id="ARBA00022692"/>
    </source>
</evidence>
<evidence type="ECO:0000256" key="4">
    <source>
        <dbReference type="ARBA" id="ARBA00023136"/>
    </source>
</evidence>
<keyword evidence="8" id="KW-1185">Reference proteome</keyword>
<evidence type="ECO:0000256" key="1">
    <source>
        <dbReference type="ARBA" id="ARBA00004141"/>
    </source>
</evidence>
<evidence type="ECO:0000256" key="5">
    <source>
        <dbReference type="SAM" id="Phobius"/>
    </source>
</evidence>
<dbReference type="STRING" id="870908.SAMN04488044_0334"/>
<dbReference type="AlphaFoldDB" id="A0A1M5IIP7"/>